<evidence type="ECO:0000313" key="2">
    <source>
        <dbReference type="Proteomes" id="UP000323597"/>
    </source>
</evidence>
<organism evidence="1 2">
    <name type="scientific">Gossypium mustelinum</name>
    <name type="common">Cotton</name>
    <name type="synonym">Gossypium caicoense</name>
    <dbReference type="NCBI Taxonomy" id="34275"/>
    <lineage>
        <taxon>Eukaryota</taxon>
        <taxon>Viridiplantae</taxon>
        <taxon>Streptophyta</taxon>
        <taxon>Embryophyta</taxon>
        <taxon>Tracheophyta</taxon>
        <taxon>Spermatophyta</taxon>
        <taxon>Magnoliopsida</taxon>
        <taxon>eudicotyledons</taxon>
        <taxon>Gunneridae</taxon>
        <taxon>Pentapetalae</taxon>
        <taxon>rosids</taxon>
        <taxon>malvids</taxon>
        <taxon>Malvales</taxon>
        <taxon>Malvaceae</taxon>
        <taxon>Malvoideae</taxon>
        <taxon>Gossypium</taxon>
    </lineage>
</organism>
<evidence type="ECO:0000313" key="1">
    <source>
        <dbReference type="EMBL" id="TYI52810.1"/>
    </source>
</evidence>
<accession>A0A5D2SJL2</accession>
<dbReference type="EMBL" id="CM017660">
    <property type="protein sequence ID" value="TYI52810.1"/>
    <property type="molecule type" value="Genomic_DNA"/>
</dbReference>
<gene>
    <name evidence="1" type="ORF">E1A91_D12G275200v1</name>
</gene>
<protein>
    <submittedName>
        <fullName evidence="1">Uncharacterized protein</fullName>
    </submittedName>
</protein>
<proteinExistence type="predicted"/>
<name>A0A5D2SJL2_GOSMU</name>
<sequence>MKYLATDGSWDAIWEGDSSARGPALCIISNIPSSIAAFNTMGTTDELTSCMAYCWACLSSSSVHVLPCWLSLKLMVFCLELERCNG</sequence>
<reference evidence="1 2" key="1">
    <citation type="submission" date="2019-07" db="EMBL/GenBank/DDBJ databases">
        <title>WGS assembly of Gossypium mustelinum.</title>
        <authorList>
            <person name="Chen Z.J."/>
            <person name="Sreedasyam A."/>
            <person name="Ando A."/>
            <person name="Song Q."/>
            <person name="De L."/>
            <person name="Hulse-Kemp A."/>
            <person name="Ding M."/>
            <person name="Ye W."/>
            <person name="Kirkbride R."/>
            <person name="Jenkins J."/>
            <person name="Plott C."/>
            <person name="Lovell J."/>
            <person name="Lin Y.-M."/>
            <person name="Vaughn R."/>
            <person name="Liu B."/>
            <person name="Li W."/>
            <person name="Simpson S."/>
            <person name="Scheffler B."/>
            <person name="Saski C."/>
            <person name="Grover C."/>
            <person name="Hu G."/>
            <person name="Conover J."/>
            <person name="Carlson J."/>
            <person name="Shu S."/>
            <person name="Boston L."/>
            <person name="Williams M."/>
            <person name="Peterson D."/>
            <person name="Mcgee K."/>
            <person name="Jones D."/>
            <person name="Wendel J."/>
            <person name="Stelly D."/>
            <person name="Grimwood J."/>
            <person name="Schmutz J."/>
        </authorList>
    </citation>
    <scope>NUCLEOTIDE SEQUENCE [LARGE SCALE GENOMIC DNA]</scope>
    <source>
        <strain evidence="1">1408120.09</strain>
    </source>
</reference>
<dbReference type="Proteomes" id="UP000323597">
    <property type="component" value="Chromosome D12"/>
</dbReference>
<dbReference type="AlphaFoldDB" id="A0A5D2SJL2"/>
<keyword evidence="2" id="KW-1185">Reference proteome</keyword>